<name>A0A5E4GKV0_PRUDU</name>
<dbReference type="AlphaFoldDB" id="A0A5E4GKV0"/>
<protein>
    <submittedName>
        <fullName evidence="2">PREDICTED: LOC110752168</fullName>
    </submittedName>
</protein>
<organism evidence="2 3">
    <name type="scientific">Prunus dulcis</name>
    <name type="common">Almond</name>
    <name type="synonym">Amygdalus dulcis</name>
    <dbReference type="NCBI Taxonomy" id="3755"/>
    <lineage>
        <taxon>Eukaryota</taxon>
        <taxon>Viridiplantae</taxon>
        <taxon>Streptophyta</taxon>
        <taxon>Embryophyta</taxon>
        <taxon>Tracheophyta</taxon>
        <taxon>Spermatophyta</taxon>
        <taxon>Magnoliopsida</taxon>
        <taxon>eudicotyledons</taxon>
        <taxon>Gunneridae</taxon>
        <taxon>Pentapetalae</taxon>
        <taxon>rosids</taxon>
        <taxon>fabids</taxon>
        <taxon>Rosales</taxon>
        <taxon>Rosaceae</taxon>
        <taxon>Amygdaloideae</taxon>
        <taxon>Amygdaleae</taxon>
        <taxon>Prunus</taxon>
    </lineage>
</organism>
<gene>
    <name evidence="2" type="ORF">ALMOND_2B028611</name>
</gene>
<evidence type="ECO:0000313" key="2">
    <source>
        <dbReference type="EMBL" id="VVA40243.1"/>
    </source>
</evidence>
<feature type="compositionally biased region" description="Low complexity" evidence="1">
    <location>
        <begin position="295"/>
        <end position="305"/>
    </location>
</feature>
<evidence type="ECO:0000256" key="1">
    <source>
        <dbReference type="SAM" id="MobiDB-lite"/>
    </source>
</evidence>
<accession>A0A5E4GKV0</accession>
<feature type="region of interest" description="Disordered" evidence="1">
    <location>
        <begin position="278"/>
        <end position="336"/>
    </location>
</feature>
<proteinExistence type="predicted"/>
<dbReference type="Gramene" id="VVA40243">
    <property type="protein sequence ID" value="VVA40243"/>
    <property type="gene ID" value="Prudul26B028611"/>
</dbReference>
<dbReference type="EMBL" id="CABIKO010000943">
    <property type="protein sequence ID" value="VVA40243.1"/>
    <property type="molecule type" value="Genomic_DNA"/>
</dbReference>
<dbReference type="Proteomes" id="UP000327085">
    <property type="component" value="Unassembled WGS sequence"/>
</dbReference>
<reference evidence="3" key="1">
    <citation type="journal article" date="2020" name="Plant J.">
        <title>Transposons played a major role in the diversification between the closely related almond and peach genomes: results from the almond genome sequence.</title>
        <authorList>
            <person name="Alioto T."/>
            <person name="Alexiou K.G."/>
            <person name="Bardil A."/>
            <person name="Barteri F."/>
            <person name="Castanera R."/>
            <person name="Cruz F."/>
            <person name="Dhingra A."/>
            <person name="Duval H."/>
            <person name="Fernandez I Marti A."/>
            <person name="Frias L."/>
            <person name="Galan B."/>
            <person name="Garcia J.L."/>
            <person name="Howad W."/>
            <person name="Gomez-Garrido J."/>
            <person name="Gut M."/>
            <person name="Julca I."/>
            <person name="Morata J."/>
            <person name="Puigdomenech P."/>
            <person name="Ribeca P."/>
            <person name="Rubio Cabetas M.J."/>
            <person name="Vlasova A."/>
            <person name="Wirthensohn M."/>
            <person name="Garcia-Mas J."/>
            <person name="Gabaldon T."/>
            <person name="Casacuberta J.M."/>
            <person name="Arus P."/>
        </authorList>
    </citation>
    <scope>NUCLEOTIDE SEQUENCE [LARGE SCALE GENOMIC DNA]</scope>
    <source>
        <strain evidence="3">cv. Texas</strain>
    </source>
</reference>
<dbReference type="InParanoid" id="A0A5E4GKV0"/>
<feature type="compositionally biased region" description="Low complexity" evidence="1">
    <location>
        <begin position="280"/>
        <end position="289"/>
    </location>
</feature>
<sequence>MADIDSKLGEMATETGALLRSAMEGSRDLSLDQAIREPDCHGSIITSRDLELLVFCDKHHEPAVQHDDADHSRHGCLVRPLSNWHGSDHRPHDPKGPRMFQGRLAYICKFIFGGQANKVTLEFAHLANYLAQGGKLPLGPFLLGHIYQTLHAIIIDGMKMRDDGPLTCLPKLRGTVMTTDTESLVNAFTWCPRKHSMTTLCSNSSTTWSSALGHNFEHLYCGLTKARAKVYLSNHEAKQFGLVKEALWGALTNTYWDPIPHKKSRGRRDPAENLAPVLLPTTAAQRRPTTPIPSSPSIFWPTSSVPSPPLTSSPRIPTVDQLSAPLAEPDVEGATS</sequence>
<evidence type="ECO:0000313" key="3">
    <source>
        <dbReference type="Proteomes" id="UP000327085"/>
    </source>
</evidence>